<comment type="similarity">
    <text evidence="2">Belongs to the ROX family. NO66 subfamily.</text>
</comment>
<sequence length="653" mass="74585">MKISVIIQMAAKGNTISAFAAYNMKRRSLDNSIKQKKAKKARASLGNLTPSQETKQREKIKHDLKSIKADKQSNGTKTSLNKTLPVVSLTKLARQKKRKSHSPAKIKGVVKKIFEQNVLNDEDPVKSSKKYENKSKSSESILNSSKSSNRTLKSRGQKLKRQKKNLKERVNKKKNASPINGENQMDHNSASVDFDIDKEIIEKLPVLDSAEEGKTLFQWLIHPVKIEDFFEQNWEMRPLHIKRKKSNYYKQLMSTPILDSVLRNFFIKFTENIDITSYNNGERTTHNPPGRAHPTVVWDYYMNGCSVRMLNPQSFIPKLHTLNATLQEYFGCFVGANSYLTPPDSQGFAPHYDDIEAFILQIEGKKRWRLYGVQTDGDYLARNSSGNFTGDEIGEPILDTVVEAGDLLYFPRGTTHQGETIDGVHSLHITLSVYQKNSWCDFLEKLIPEALDRAIMNDCEFRRGLPLDYLRHVGLVYSNTESEKRTQFITKTKELLHQLVDHIDVDKAADSMALRHIYDYLPPALTAQETVCSVYEDGERMVADGVVENRVEIEPDTRVRLLKANCVRLVDVNGDLRIYYSTENSKVYHEYEPEYLEISRELAPAVEAIILNYPDFVAVEDLPIEDDHDKLQVVKDLWEKGILVTDEPLPVAS</sequence>
<feature type="compositionally biased region" description="Polar residues" evidence="15">
    <location>
        <begin position="72"/>
        <end position="82"/>
    </location>
</feature>
<evidence type="ECO:0000256" key="5">
    <source>
        <dbReference type="ARBA" id="ARBA00022853"/>
    </source>
</evidence>
<dbReference type="KEGG" id="ccin:107263919"/>
<feature type="compositionally biased region" description="Low complexity" evidence="15">
    <location>
        <begin position="138"/>
        <end position="149"/>
    </location>
</feature>
<proteinExistence type="inferred from homology"/>
<dbReference type="GO" id="GO:0045471">
    <property type="term" value="P:response to ethanol"/>
    <property type="evidence" value="ECO:0007669"/>
    <property type="project" value="UniProtKB-ARBA"/>
</dbReference>
<dbReference type="GO" id="GO:0005730">
    <property type="term" value="C:nucleolus"/>
    <property type="evidence" value="ECO:0007669"/>
    <property type="project" value="TreeGrafter"/>
</dbReference>
<comment type="catalytic activity">
    <reaction evidence="13 14">
        <text>N(6),N(6)-dimethyl-L-lysyl(36)-[histone H3] + 2 2-oxoglutarate + 2 O2 = L-lysyl(36)-[histone H3] + 2 formaldehyde + 2 succinate + 2 CO2</text>
        <dbReference type="Rhea" id="RHEA:42032"/>
        <dbReference type="Rhea" id="RHEA-COMP:9785"/>
        <dbReference type="Rhea" id="RHEA-COMP:9787"/>
        <dbReference type="ChEBI" id="CHEBI:15379"/>
        <dbReference type="ChEBI" id="CHEBI:16526"/>
        <dbReference type="ChEBI" id="CHEBI:16810"/>
        <dbReference type="ChEBI" id="CHEBI:16842"/>
        <dbReference type="ChEBI" id="CHEBI:29969"/>
        <dbReference type="ChEBI" id="CHEBI:30031"/>
        <dbReference type="ChEBI" id="CHEBI:61976"/>
        <dbReference type="EC" id="1.14.11.27"/>
    </reaction>
</comment>
<dbReference type="RefSeq" id="XP_015587084.1">
    <property type="nucleotide sequence ID" value="XM_015731598.2"/>
</dbReference>
<dbReference type="Pfam" id="PF08007">
    <property type="entry name" value="JmjC_2"/>
    <property type="match status" value="1"/>
</dbReference>
<keyword evidence="7 14" id="KW-0560">Oxidoreductase</keyword>
<dbReference type="PROSITE" id="PS51184">
    <property type="entry name" value="JMJC"/>
    <property type="match status" value="1"/>
</dbReference>
<keyword evidence="5" id="KW-0156">Chromatin regulator</keyword>
<keyword evidence="9 14" id="KW-0805">Transcription regulation</keyword>
<accession>A0AAJ7BIS2</accession>
<evidence type="ECO:0000256" key="10">
    <source>
        <dbReference type="ARBA" id="ARBA00023163"/>
    </source>
</evidence>
<evidence type="ECO:0000256" key="4">
    <source>
        <dbReference type="ARBA" id="ARBA00022723"/>
    </source>
</evidence>
<evidence type="ECO:0000256" key="6">
    <source>
        <dbReference type="ARBA" id="ARBA00022964"/>
    </source>
</evidence>
<comment type="cofactor">
    <cofactor evidence="14">
        <name>Fe(2+)</name>
        <dbReference type="ChEBI" id="CHEBI:29033"/>
    </cofactor>
    <text evidence="14">Binds 1 Fe(2+) ion per subunit.</text>
</comment>
<dbReference type="PANTHER" id="PTHR13096:SF8">
    <property type="entry name" value="RIBOSOMAL OXYGENASE 1"/>
    <property type="match status" value="1"/>
</dbReference>
<dbReference type="FunFam" id="2.60.120.650:FF:000013">
    <property type="entry name" value="Ribosomal oxygenase 1"/>
    <property type="match status" value="1"/>
</dbReference>
<keyword evidence="3" id="KW-0678">Repressor</keyword>
<keyword evidence="10 14" id="KW-0804">Transcription</keyword>
<dbReference type="Proteomes" id="UP000694920">
    <property type="component" value="Unplaced"/>
</dbReference>
<dbReference type="EC" id="1.14.11.27" evidence="14"/>
<evidence type="ECO:0000256" key="3">
    <source>
        <dbReference type="ARBA" id="ARBA00022491"/>
    </source>
</evidence>
<evidence type="ECO:0000256" key="13">
    <source>
        <dbReference type="ARBA" id="ARBA00047915"/>
    </source>
</evidence>
<evidence type="ECO:0000256" key="14">
    <source>
        <dbReference type="RuleBase" id="RU366061"/>
    </source>
</evidence>
<dbReference type="CTD" id="31374"/>
<reference evidence="18 19" key="1">
    <citation type="submission" date="2025-04" db="UniProtKB">
        <authorList>
            <consortium name="RefSeq"/>
        </authorList>
    </citation>
    <scope>IDENTIFICATION</scope>
</reference>
<evidence type="ECO:0000256" key="12">
    <source>
        <dbReference type="ARBA" id="ARBA00025670"/>
    </source>
</evidence>
<dbReference type="Pfam" id="PF21233">
    <property type="entry name" value="WHD_RIOX1"/>
    <property type="match status" value="1"/>
</dbReference>
<keyword evidence="8 14" id="KW-0408">Iron</keyword>
<evidence type="ECO:0000313" key="19">
    <source>
        <dbReference type="RefSeq" id="XP_024937148.1"/>
    </source>
</evidence>
<evidence type="ECO:0000256" key="8">
    <source>
        <dbReference type="ARBA" id="ARBA00023004"/>
    </source>
</evidence>
<dbReference type="GO" id="GO:0005506">
    <property type="term" value="F:iron ion binding"/>
    <property type="evidence" value="ECO:0007669"/>
    <property type="project" value="UniProtKB-UniRule"/>
</dbReference>
<evidence type="ECO:0000256" key="7">
    <source>
        <dbReference type="ARBA" id="ARBA00023002"/>
    </source>
</evidence>
<protein>
    <recommendedName>
        <fullName evidence="14">Bifunctional lysine-specific demethylase and histidyl-hydroxylase</fullName>
        <ecNumber evidence="14">1.14.11.27</ecNumber>
    </recommendedName>
</protein>
<evidence type="ECO:0000256" key="11">
    <source>
        <dbReference type="ARBA" id="ARBA00023242"/>
    </source>
</evidence>
<feature type="compositionally biased region" description="Basic and acidic residues" evidence="15">
    <location>
        <begin position="54"/>
        <end position="71"/>
    </location>
</feature>
<evidence type="ECO:0000256" key="1">
    <source>
        <dbReference type="ARBA" id="ARBA00004123"/>
    </source>
</evidence>
<evidence type="ECO:0000313" key="17">
    <source>
        <dbReference type="Proteomes" id="UP000694920"/>
    </source>
</evidence>
<keyword evidence="4 14" id="KW-0479">Metal-binding</keyword>
<dbReference type="InterPro" id="IPR039994">
    <property type="entry name" value="NO66-like"/>
</dbReference>
<keyword evidence="6 14" id="KW-0223">Dioxygenase</keyword>
<keyword evidence="11 14" id="KW-0539">Nucleus</keyword>
<evidence type="ECO:0000256" key="9">
    <source>
        <dbReference type="ARBA" id="ARBA00023015"/>
    </source>
</evidence>
<dbReference type="FunFam" id="3.90.930.40:FF:000001">
    <property type="entry name" value="ribosomal oxygenase 1 isoform X1"/>
    <property type="match status" value="1"/>
</dbReference>
<dbReference type="SUPFAM" id="SSF51197">
    <property type="entry name" value="Clavaminate synthase-like"/>
    <property type="match status" value="1"/>
</dbReference>
<dbReference type="RefSeq" id="XP_024937148.1">
    <property type="nucleotide sequence ID" value="XM_025081380.1"/>
</dbReference>
<evidence type="ECO:0000313" key="18">
    <source>
        <dbReference type="RefSeq" id="XP_015587084.1"/>
    </source>
</evidence>
<dbReference type="Gene3D" id="3.90.930.40">
    <property type="match status" value="1"/>
</dbReference>
<feature type="region of interest" description="Disordered" evidence="15">
    <location>
        <begin position="33"/>
        <end position="82"/>
    </location>
</feature>
<dbReference type="FunFam" id="1.10.10.1500:FF:000001">
    <property type="entry name" value="ribosomal oxygenase 1 isoform X1"/>
    <property type="match status" value="1"/>
</dbReference>
<feature type="compositionally biased region" description="Basic residues" evidence="15">
    <location>
        <begin position="152"/>
        <end position="175"/>
    </location>
</feature>
<dbReference type="PANTHER" id="PTHR13096">
    <property type="entry name" value="MINA53 MYC INDUCED NUCLEAR ANTIGEN"/>
    <property type="match status" value="1"/>
</dbReference>
<comment type="subcellular location">
    <subcellularLocation>
        <location evidence="1 14">Nucleus</location>
    </subcellularLocation>
</comment>
<dbReference type="Gene3D" id="1.10.10.1500">
    <property type="entry name" value="JmjC domain-containing ribosomal oxygenase (ROX), dimer domain"/>
    <property type="match status" value="1"/>
</dbReference>
<dbReference type="GO" id="GO:0140680">
    <property type="term" value="F:histone H3K36me/H3K36me2 demethylase activity"/>
    <property type="evidence" value="ECO:0007669"/>
    <property type="project" value="UniProtKB-EC"/>
</dbReference>
<comment type="function">
    <text evidence="12">Oxygenase that can act as both a histone lysine demethylase and a ribosomal histidine hydroxylase. Specifically demethylates 'Lys-4' (H3K4me) and 'Lys-36' (H3K36me) of histone H3, thereby playing a central role in histone code.</text>
</comment>
<dbReference type="Gene3D" id="2.60.120.650">
    <property type="entry name" value="Cupin"/>
    <property type="match status" value="1"/>
</dbReference>
<dbReference type="InterPro" id="IPR003347">
    <property type="entry name" value="JmjC_dom"/>
</dbReference>
<evidence type="ECO:0000256" key="15">
    <source>
        <dbReference type="SAM" id="MobiDB-lite"/>
    </source>
</evidence>
<gene>
    <name evidence="18 19" type="primary">LOC107263919</name>
</gene>
<dbReference type="InterPro" id="IPR049043">
    <property type="entry name" value="WHD_RIOX1"/>
</dbReference>
<dbReference type="GeneID" id="107263919"/>
<feature type="compositionally biased region" description="Basic and acidic residues" evidence="15">
    <location>
        <begin position="124"/>
        <end position="137"/>
    </location>
</feature>
<feature type="domain" description="JmjC" evidence="16">
    <location>
        <begin position="305"/>
        <end position="450"/>
    </location>
</feature>
<keyword evidence="17" id="KW-1185">Reference proteome</keyword>
<feature type="region of interest" description="Disordered" evidence="15">
    <location>
        <begin position="124"/>
        <end position="190"/>
    </location>
</feature>
<name>A0AAJ7BIS2_CEPCN</name>
<feature type="compositionally biased region" description="Polar residues" evidence="15">
    <location>
        <begin position="177"/>
        <end position="190"/>
    </location>
</feature>
<organism evidence="17 18">
    <name type="scientific">Cephus cinctus</name>
    <name type="common">Wheat stem sawfly</name>
    <dbReference type="NCBI Taxonomy" id="211228"/>
    <lineage>
        <taxon>Eukaryota</taxon>
        <taxon>Metazoa</taxon>
        <taxon>Ecdysozoa</taxon>
        <taxon>Arthropoda</taxon>
        <taxon>Hexapoda</taxon>
        <taxon>Insecta</taxon>
        <taxon>Pterygota</taxon>
        <taxon>Neoptera</taxon>
        <taxon>Endopterygota</taxon>
        <taxon>Hymenoptera</taxon>
        <taxon>Cephoidea</taxon>
        <taxon>Cephidae</taxon>
        <taxon>Cephus</taxon>
    </lineage>
</organism>
<evidence type="ECO:0000259" key="16">
    <source>
        <dbReference type="PROSITE" id="PS51184"/>
    </source>
</evidence>
<dbReference type="AlphaFoldDB" id="A0AAJ7BIS2"/>
<evidence type="ECO:0000256" key="2">
    <source>
        <dbReference type="ARBA" id="ARBA00010309"/>
    </source>
</evidence>
<dbReference type="GO" id="GO:0032453">
    <property type="term" value="F:histone H3K4 demethylase activity"/>
    <property type="evidence" value="ECO:0007669"/>
    <property type="project" value="TreeGrafter"/>
</dbReference>